<keyword evidence="1" id="KW-0808">Transferase</keyword>
<keyword evidence="1" id="KW-0418">Kinase</keyword>
<name>A0ABR7SMU8_9ACTN</name>
<protein>
    <submittedName>
        <fullName evidence="4">ATP-binding protein</fullName>
    </submittedName>
</protein>
<evidence type="ECO:0000313" key="4">
    <source>
        <dbReference type="EMBL" id="MBC9716797.1"/>
    </source>
</evidence>
<organism evidence="4 5">
    <name type="scientific">Streptomyces polyasparticus</name>
    <dbReference type="NCBI Taxonomy" id="2767826"/>
    <lineage>
        <taxon>Bacteria</taxon>
        <taxon>Bacillati</taxon>
        <taxon>Actinomycetota</taxon>
        <taxon>Actinomycetes</taxon>
        <taxon>Kitasatosporales</taxon>
        <taxon>Streptomycetaceae</taxon>
        <taxon>Streptomyces</taxon>
    </lineage>
</organism>
<proteinExistence type="predicted"/>
<dbReference type="CDD" id="cd16936">
    <property type="entry name" value="HATPase_RsbW-like"/>
    <property type="match status" value="1"/>
</dbReference>
<dbReference type="SUPFAM" id="SSF55874">
    <property type="entry name" value="ATPase domain of HSP90 chaperone/DNA topoisomerase II/histidine kinase"/>
    <property type="match status" value="1"/>
</dbReference>
<gene>
    <name evidence="4" type="ORF">H9Y04_30115</name>
</gene>
<evidence type="ECO:0000313" key="5">
    <source>
        <dbReference type="Proteomes" id="UP000642284"/>
    </source>
</evidence>
<evidence type="ECO:0000259" key="3">
    <source>
        <dbReference type="Pfam" id="PF13581"/>
    </source>
</evidence>
<sequence length="159" mass="16660">MSTRQLPTSARTFTQRFSGTRRGARLARLLAVEQLRSWDVPFTAAEHAEAVLAELAANAVLHGHVPGRDFEVRLTLAADTLRIEVDDTQPDRHPDEQPPSPGGESGRGLLIVGALAGSWGVVEGPAPRKTVWAELPLGGSAGGVVGVSAPAAPPRQGPP</sequence>
<keyword evidence="4" id="KW-0547">Nucleotide-binding</keyword>
<evidence type="ECO:0000256" key="1">
    <source>
        <dbReference type="ARBA" id="ARBA00022527"/>
    </source>
</evidence>
<dbReference type="PANTHER" id="PTHR35526:SF3">
    <property type="entry name" value="ANTI-SIGMA-F FACTOR RSBW"/>
    <property type="match status" value="1"/>
</dbReference>
<dbReference type="EMBL" id="JACTVJ010000016">
    <property type="protein sequence ID" value="MBC9716797.1"/>
    <property type="molecule type" value="Genomic_DNA"/>
</dbReference>
<dbReference type="PANTHER" id="PTHR35526">
    <property type="entry name" value="ANTI-SIGMA-F FACTOR RSBW-RELATED"/>
    <property type="match status" value="1"/>
</dbReference>
<keyword evidence="5" id="KW-1185">Reference proteome</keyword>
<evidence type="ECO:0000256" key="2">
    <source>
        <dbReference type="SAM" id="MobiDB-lite"/>
    </source>
</evidence>
<keyword evidence="1" id="KW-0723">Serine/threonine-protein kinase</keyword>
<dbReference type="InterPro" id="IPR050267">
    <property type="entry name" value="Anti-sigma-factor_SerPK"/>
</dbReference>
<dbReference type="Proteomes" id="UP000642284">
    <property type="component" value="Unassembled WGS sequence"/>
</dbReference>
<dbReference type="Pfam" id="PF13581">
    <property type="entry name" value="HATPase_c_2"/>
    <property type="match status" value="1"/>
</dbReference>
<feature type="region of interest" description="Disordered" evidence="2">
    <location>
        <begin position="83"/>
        <end position="108"/>
    </location>
</feature>
<comment type="caution">
    <text evidence="4">The sequence shown here is derived from an EMBL/GenBank/DDBJ whole genome shotgun (WGS) entry which is preliminary data.</text>
</comment>
<feature type="compositionally biased region" description="Basic and acidic residues" evidence="2">
    <location>
        <begin position="83"/>
        <end position="96"/>
    </location>
</feature>
<accession>A0ABR7SMU8</accession>
<dbReference type="InterPro" id="IPR036890">
    <property type="entry name" value="HATPase_C_sf"/>
</dbReference>
<dbReference type="Gene3D" id="3.30.565.10">
    <property type="entry name" value="Histidine kinase-like ATPase, C-terminal domain"/>
    <property type="match status" value="1"/>
</dbReference>
<keyword evidence="4" id="KW-0067">ATP-binding</keyword>
<reference evidence="4 5" key="1">
    <citation type="submission" date="2020-08" db="EMBL/GenBank/DDBJ databases">
        <title>Genemic of Streptomyces polyaspartic.</title>
        <authorList>
            <person name="Liu W."/>
        </authorList>
    </citation>
    <scope>NUCLEOTIDE SEQUENCE [LARGE SCALE GENOMIC DNA]</scope>
    <source>
        <strain evidence="4 5">TRM66268-LWL</strain>
    </source>
</reference>
<dbReference type="InterPro" id="IPR003594">
    <property type="entry name" value="HATPase_dom"/>
</dbReference>
<feature type="domain" description="Histidine kinase/HSP90-like ATPase" evidence="3">
    <location>
        <begin position="24"/>
        <end position="118"/>
    </location>
</feature>
<dbReference type="GO" id="GO:0005524">
    <property type="term" value="F:ATP binding"/>
    <property type="evidence" value="ECO:0007669"/>
    <property type="project" value="UniProtKB-KW"/>
</dbReference>
<dbReference type="RefSeq" id="WP_187817250.1">
    <property type="nucleotide sequence ID" value="NZ_JACTVJ010000016.1"/>
</dbReference>